<evidence type="ECO:0000313" key="1">
    <source>
        <dbReference type="EMBL" id="KAK1132594.1"/>
    </source>
</evidence>
<proteinExistence type="predicted"/>
<sequence length="79" mass="8650">MGVCVSGVGKKARQVCWRVMAAASSRRNQWFINNRSVAAGVEISSFVSRLAPVATVLNSYYVGAEWEPACQRQEEEQAG</sequence>
<evidence type="ECO:0000313" key="2">
    <source>
        <dbReference type="Proteomes" id="UP001177670"/>
    </source>
</evidence>
<dbReference type="Proteomes" id="UP001177670">
    <property type="component" value="Unassembled WGS sequence"/>
</dbReference>
<keyword evidence="2" id="KW-1185">Reference proteome</keyword>
<comment type="caution">
    <text evidence="1">The sequence shown here is derived from an EMBL/GenBank/DDBJ whole genome shotgun (WGS) entry which is preliminary data.</text>
</comment>
<dbReference type="AlphaFoldDB" id="A0AA40G7L7"/>
<name>A0AA40G7L7_9HYME</name>
<dbReference type="EMBL" id="JAHYIQ010000004">
    <property type="protein sequence ID" value="KAK1132594.1"/>
    <property type="molecule type" value="Genomic_DNA"/>
</dbReference>
<gene>
    <name evidence="1" type="ORF">K0M31_013979</name>
</gene>
<organism evidence="1 2">
    <name type="scientific">Melipona bicolor</name>
    <dbReference type="NCBI Taxonomy" id="60889"/>
    <lineage>
        <taxon>Eukaryota</taxon>
        <taxon>Metazoa</taxon>
        <taxon>Ecdysozoa</taxon>
        <taxon>Arthropoda</taxon>
        <taxon>Hexapoda</taxon>
        <taxon>Insecta</taxon>
        <taxon>Pterygota</taxon>
        <taxon>Neoptera</taxon>
        <taxon>Endopterygota</taxon>
        <taxon>Hymenoptera</taxon>
        <taxon>Apocrita</taxon>
        <taxon>Aculeata</taxon>
        <taxon>Apoidea</taxon>
        <taxon>Anthophila</taxon>
        <taxon>Apidae</taxon>
        <taxon>Melipona</taxon>
    </lineage>
</organism>
<accession>A0AA40G7L7</accession>
<reference evidence="1" key="1">
    <citation type="submission" date="2021-10" db="EMBL/GenBank/DDBJ databases">
        <title>Melipona bicolor Genome sequencing and assembly.</title>
        <authorList>
            <person name="Araujo N.S."/>
            <person name="Arias M.C."/>
        </authorList>
    </citation>
    <scope>NUCLEOTIDE SEQUENCE</scope>
    <source>
        <strain evidence="1">USP_2M_L1-L4_2017</strain>
        <tissue evidence="1">Whole body</tissue>
    </source>
</reference>
<protein>
    <submittedName>
        <fullName evidence="1">Uncharacterized protein</fullName>
    </submittedName>
</protein>